<dbReference type="InterPro" id="IPR013767">
    <property type="entry name" value="PAS_fold"/>
</dbReference>
<dbReference type="InterPro" id="IPR035965">
    <property type="entry name" value="PAS-like_dom_sf"/>
</dbReference>
<dbReference type="SUPFAM" id="SSF55874">
    <property type="entry name" value="ATPase domain of HSP90 chaperone/DNA topoisomerase II/histidine kinase"/>
    <property type="match status" value="1"/>
</dbReference>
<feature type="transmembrane region" description="Helical" evidence="11">
    <location>
        <begin position="107"/>
        <end position="125"/>
    </location>
</feature>
<dbReference type="Pfam" id="PF00512">
    <property type="entry name" value="HisKA"/>
    <property type="match status" value="1"/>
</dbReference>
<keyword evidence="11" id="KW-0812">Transmembrane</keyword>
<dbReference type="GO" id="GO:0000155">
    <property type="term" value="F:phosphorelay sensor kinase activity"/>
    <property type="evidence" value="ECO:0007669"/>
    <property type="project" value="InterPro"/>
</dbReference>
<dbReference type="CDD" id="cd00130">
    <property type="entry name" value="PAS"/>
    <property type="match status" value="1"/>
</dbReference>
<evidence type="ECO:0000256" key="4">
    <source>
        <dbReference type="ARBA" id="ARBA00022679"/>
    </source>
</evidence>
<dbReference type="GO" id="GO:0005524">
    <property type="term" value="F:ATP binding"/>
    <property type="evidence" value="ECO:0007669"/>
    <property type="project" value="UniProtKB-KW"/>
</dbReference>
<dbReference type="CDD" id="cd00075">
    <property type="entry name" value="HATPase"/>
    <property type="match status" value="1"/>
</dbReference>
<feature type="transmembrane region" description="Helical" evidence="11">
    <location>
        <begin position="156"/>
        <end position="180"/>
    </location>
</feature>
<evidence type="ECO:0000313" key="16">
    <source>
        <dbReference type="Proteomes" id="UP000775877"/>
    </source>
</evidence>
<accession>A0A955IBI3</accession>
<dbReference type="SMART" id="SM00387">
    <property type="entry name" value="HATPase_c"/>
    <property type="match status" value="1"/>
</dbReference>
<proteinExistence type="predicted"/>
<feature type="transmembrane region" description="Helical" evidence="11">
    <location>
        <begin position="132"/>
        <end position="150"/>
    </location>
</feature>
<reference evidence="15" key="2">
    <citation type="journal article" date="2021" name="Microbiome">
        <title>Successional dynamics and alternative stable states in a saline activated sludge microbial community over 9 years.</title>
        <authorList>
            <person name="Wang Y."/>
            <person name="Ye J."/>
            <person name="Ju F."/>
            <person name="Liu L."/>
            <person name="Boyd J.A."/>
            <person name="Deng Y."/>
            <person name="Parks D.H."/>
            <person name="Jiang X."/>
            <person name="Yin X."/>
            <person name="Woodcroft B.J."/>
            <person name="Tyson G.W."/>
            <person name="Hugenholtz P."/>
            <person name="Polz M.F."/>
            <person name="Zhang T."/>
        </authorList>
    </citation>
    <scope>NUCLEOTIDE SEQUENCE</scope>
    <source>
        <strain evidence="15">HKST-UBA13</strain>
    </source>
</reference>
<keyword evidence="9 11" id="KW-0472">Membrane</keyword>
<evidence type="ECO:0000313" key="15">
    <source>
        <dbReference type="EMBL" id="MCA9381222.1"/>
    </source>
</evidence>
<feature type="domain" description="Histidine kinase" evidence="12">
    <location>
        <begin position="391"/>
        <end position="609"/>
    </location>
</feature>
<dbReference type="InterPro" id="IPR000700">
    <property type="entry name" value="PAS-assoc_C"/>
</dbReference>
<evidence type="ECO:0000256" key="2">
    <source>
        <dbReference type="ARBA" id="ARBA00012438"/>
    </source>
</evidence>
<evidence type="ECO:0000256" key="3">
    <source>
        <dbReference type="ARBA" id="ARBA00022553"/>
    </source>
</evidence>
<dbReference type="SUPFAM" id="SSF47384">
    <property type="entry name" value="Homodimeric domain of signal transducing histidine kinase"/>
    <property type="match status" value="1"/>
</dbReference>
<comment type="caution">
    <text evidence="15">The sequence shown here is derived from an EMBL/GenBank/DDBJ whole genome shotgun (WGS) entry which is preliminary data.</text>
</comment>
<evidence type="ECO:0000259" key="13">
    <source>
        <dbReference type="PROSITE" id="PS50112"/>
    </source>
</evidence>
<keyword evidence="6" id="KW-0418">Kinase</keyword>
<dbReference type="NCBIfam" id="TIGR00229">
    <property type="entry name" value="sensory_box"/>
    <property type="match status" value="1"/>
</dbReference>
<dbReference type="PROSITE" id="PS50113">
    <property type="entry name" value="PAC"/>
    <property type="match status" value="1"/>
</dbReference>
<keyword evidence="4" id="KW-0808">Transferase</keyword>
<evidence type="ECO:0000259" key="14">
    <source>
        <dbReference type="PROSITE" id="PS50113"/>
    </source>
</evidence>
<dbReference type="InterPro" id="IPR050351">
    <property type="entry name" value="BphY/WalK/GraS-like"/>
</dbReference>
<dbReference type="Pfam" id="PF00989">
    <property type="entry name" value="PAS"/>
    <property type="match status" value="1"/>
</dbReference>
<evidence type="ECO:0000259" key="12">
    <source>
        <dbReference type="PROSITE" id="PS50109"/>
    </source>
</evidence>
<keyword evidence="7" id="KW-0067">ATP-binding</keyword>
<dbReference type="Gene3D" id="1.10.287.130">
    <property type="match status" value="1"/>
</dbReference>
<gene>
    <name evidence="15" type="ORF">KC678_03065</name>
</gene>
<dbReference type="PANTHER" id="PTHR45453:SF1">
    <property type="entry name" value="PHOSPHATE REGULON SENSOR PROTEIN PHOR"/>
    <property type="match status" value="1"/>
</dbReference>
<organism evidence="15 16">
    <name type="scientific">Candidatus Dojkabacteria bacterium</name>
    <dbReference type="NCBI Taxonomy" id="2099670"/>
    <lineage>
        <taxon>Bacteria</taxon>
        <taxon>Candidatus Dojkabacteria</taxon>
    </lineage>
</organism>
<dbReference type="PROSITE" id="PS50109">
    <property type="entry name" value="HIS_KIN"/>
    <property type="match status" value="1"/>
</dbReference>
<dbReference type="GO" id="GO:0004721">
    <property type="term" value="F:phosphoprotein phosphatase activity"/>
    <property type="evidence" value="ECO:0007669"/>
    <property type="project" value="TreeGrafter"/>
</dbReference>
<dbReference type="Gene3D" id="3.30.450.20">
    <property type="entry name" value="PAS domain"/>
    <property type="match status" value="1"/>
</dbReference>
<dbReference type="InterPro" id="IPR036890">
    <property type="entry name" value="HATPase_C_sf"/>
</dbReference>
<keyword evidence="8" id="KW-0902">Two-component regulatory system</keyword>
<keyword evidence="3" id="KW-0597">Phosphoprotein</keyword>
<dbReference type="InterPro" id="IPR004358">
    <property type="entry name" value="Sig_transdc_His_kin-like_C"/>
</dbReference>
<dbReference type="SUPFAM" id="SSF55785">
    <property type="entry name" value="PYP-like sensor domain (PAS domain)"/>
    <property type="match status" value="1"/>
</dbReference>
<feature type="coiled-coil region" evidence="10">
    <location>
        <begin position="191"/>
        <end position="267"/>
    </location>
</feature>
<evidence type="ECO:0000256" key="8">
    <source>
        <dbReference type="ARBA" id="ARBA00023012"/>
    </source>
</evidence>
<feature type="transmembrane region" description="Helical" evidence="11">
    <location>
        <begin position="83"/>
        <end position="101"/>
    </location>
</feature>
<evidence type="ECO:0000256" key="11">
    <source>
        <dbReference type="SAM" id="Phobius"/>
    </source>
</evidence>
<dbReference type="Gene3D" id="3.30.565.10">
    <property type="entry name" value="Histidine kinase-like ATPase, C-terminal domain"/>
    <property type="match status" value="1"/>
</dbReference>
<name>A0A955IBI3_9BACT</name>
<dbReference type="InterPro" id="IPR036097">
    <property type="entry name" value="HisK_dim/P_sf"/>
</dbReference>
<dbReference type="EMBL" id="JAGQLJ010000061">
    <property type="protein sequence ID" value="MCA9381222.1"/>
    <property type="molecule type" value="Genomic_DNA"/>
</dbReference>
<dbReference type="GO" id="GO:0016036">
    <property type="term" value="P:cellular response to phosphate starvation"/>
    <property type="evidence" value="ECO:0007669"/>
    <property type="project" value="TreeGrafter"/>
</dbReference>
<dbReference type="InterPro" id="IPR003661">
    <property type="entry name" value="HisK_dim/P_dom"/>
</dbReference>
<dbReference type="EC" id="2.7.13.3" evidence="2"/>
<feature type="domain" description="PAC" evidence="14">
    <location>
        <begin position="335"/>
        <end position="387"/>
    </location>
</feature>
<dbReference type="FunFam" id="3.30.565.10:FF:000037">
    <property type="entry name" value="Hybrid sensor histidine kinase/response regulator"/>
    <property type="match status" value="1"/>
</dbReference>
<dbReference type="PANTHER" id="PTHR45453">
    <property type="entry name" value="PHOSPHATE REGULON SENSOR PROTEIN PHOR"/>
    <property type="match status" value="1"/>
</dbReference>
<reference evidence="15" key="1">
    <citation type="submission" date="2020-04" db="EMBL/GenBank/DDBJ databases">
        <authorList>
            <person name="Zhang T."/>
        </authorList>
    </citation>
    <scope>NUCLEOTIDE SEQUENCE</scope>
    <source>
        <strain evidence="15">HKST-UBA13</strain>
    </source>
</reference>
<feature type="domain" description="PAS" evidence="13">
    <location>
        <begin position="257"/>
        <end position="330"/>
    </location>
</feature>
<evidence type="ECO:0000256" key="5">
    <source>
        <dbReference type="ARBA" id="ARBA00022741"/>
    </source>
</evidence>
<dbReference type="AlphaFoldDB" id="A0A955IBI3"/>
<keyword evidence="5" id="KW-0547">Nucleotide-binding</keyword>
<dbReference type="PROSITE" id="PS50112">
    <property type="entry name" value="PAS"/>
    <property type="match status" value="1"/>
</dbReference>
<keyword evidence="10" id="KW-0175">Coiled coil</keyword>
<evidence type="ECO:0000256" key="10">
    <source>
        <dbReference type="SAM" id="Coils"/>
    </source>
</evidence>
<dbReference type="Proteomes" id="UP000775877">
    <property type="component" value="Unassembled WGS sequence"/>
</dbReference>
<keyword evidence="11" id="KW-1133">Transmembrane helix</keyword>
<protein>
    <recommendedName>
        <fullName evidence="2">histidine kinase</fullName>
        <ecNumber evidence="2">2.7.13.3</ecNumber>
    </recommendedName>
</protein>
<evidence type="ECO:0000256" key="9">
    <source>
        <dbReference type="ARBA" id="ARBA00023136"/>
    </source>
</evidence>
<feature type="transmembrane region" description="Helical" evidence="11">
    <location>
        <begin position="57"/>
        <end position="76"/>
    </location>
</feature>
<evidence type="ECO:0000256" key="7">
    <source>
        <dbReference type="ARBA" id="ARBA00022840"/>
    </source>
</evidence>
<feature type="transmembrane region" description="Helical" evidence="11">
    <location>
        <begin position="28"/>
        <end position="51"/>
    </location>
</feature>
<dbReference type="InterPro" id="IPR005467">
    <property type="entry name" value="His_kinase_dom"/>
</dbReference>
<dbReference type="PRINTS" id="PR00344">
    <property type="entry name" value="BCTRLSENSOR"/>
</dbReference>
<dbReference type="SMART" id="SM00388">
    <property type="entry name" value="HisKA"/>
    <property type="match status" value="1"/>
</dbReference>
<dbReference type="GO" id="GO:0006355">
    <property type="term" value="P:regulation of DNA-templated transcription"/>
    <property type="evidence" value="ECO:0007669"/>
    <property type="project" value="InterPro"/>
</dbReference>
<dbReference type="InterPro" id="IPR003594">
    <property type="entry name" value="HATPase_dom"/>
</dbReference>
<evidence type="ECO:0000256" key="1">
    <source>
        <dbReference type="ARBA" id="ARBA00000085"/>
    </source>
</evidence>
<evidence type="ECO:0000256" key="6">
    <source>
        <dbReference type="ARBA" id="ARBA00022777"/>
    </source>
</evidence>
<dbReference type="InterPro" id="IPR000014">
    <property type="entry name" value="PAS"/>
</dbReference>
<comment type="catalytic activity">
    <reaction evidence="1">
        <text>ATP + protein L-histidine = ADP + protein N-phospho-L-histidine.</text>
        <dbReference type="EC" id="2.7.13.3"/>
    </reaction>
</comment>
<sequence length="609" mass="69101">MQNLKKKLIRLALGDKYFLRPREEIGRYVFLSAATLVGVLIISGYSAINFIIGDTPIALLEVLLVIALLLGLFMIRTATSDELAVFLGSTIVFIISLHNFFSGGFESTGIFWVYMYPAIIFFIQGRRNGLRWFLFFYVTVVGLAMTDAYYPNLDVLPYLPFNVAMFVVSFLVVGMIIYFYQLYQEQTQSLLAAQTSKLQSTNEELQNAIIKRKKSERKLNEVVTQISQQNSELEDSRKATMSLLQDIEEEKEKNRNDKEQLEVILNSIGDGVIVVDNNKNIRIANPAFEQITQFSLNDIKDKKFEDVMDIYQDEEAKTQCNIIDNVFETHTLARTKSEAVLKKIGGELMPVECIATPLFDKEDQILGSVIVMRDVSKERAIDKMKSEFVSVASHQLKTPLTGALWTLELLENPETGKLTKKQKNLTKELGDVHKKMLDLVNELLNVSRIDRGEKFDIIKTKENLVSVAKSAMLQLEPIAHKRKMKIDFKTNENTIEIKIDVHKVEEMIKNLLSNALKYSDDGKTVWLNLNKADKKVVIKVKDEGMGIPKKQQDQIFKKFFRAENARESEEEGTGLGLYIAKAIAEGHSGKISFASEEGKGTEFTIELPL</sequence>
<dbReference type="SMART" id="SM00091">
    <property type="entry name" value="PAS"/>
    <property type="match status" value="1"/>
</dbReference>
<dbReference type="CDD" id="cd00082">
    <property type="entry name" value="HisKA"/>
    <property type="match status" value="1"/>
</dbReference>
<dbReference type="GO" id="GO:0005886">
    <property type="term" value="C:plasma membrane"/>
    <property type="evidence" value="ECO:0007669"/>
    <property type="project" value="TreeGrafter"/>
</dbReference>
<dbReference type="Pfam" id="PF02518">
    <property type="entry name" value="HATPase_c"/>
    <property type="match status" value="1"/>
</dbReference>